<name>B6HAL8_PENRW</name>
<evidence type="ECO:0000313" key="2">
    <source>
        <dbReference type="Proteomes" id="UP000000724"/>
    </source>
</evidence>
<keyword evidence="2" id="KW-1185">Reference proteome</keyword>
<dbReference type="OrthoDB" id="10394987at2759"/>
<dbReference type="AlphaFoldDB" id="B6HAL8"/>
<reference evidence="1 2" key="1">
    <citation type="journal article" date="2008" name="Nat. Biotechnol.">
        <title>Genome sequencing and analysis of the filamentous fungus Penicillium chrysogenum.</title>
        <authorList>
            <person name="van den Berg M.A."/>
            <person name="Albang R."/>
            <person name="Albermann K."/>
            <person name="Badger J.H."/>
            <person name="Daran J.-M."/>
            <person name="Driessen A.J.M."/>
            <person name="Garcia-Estrada C."/>
            <person name="Fedorova N.D."/>
            <person name="Harris D.M."/>
            <person name="Heijne W.H.M."/>
            <person name="Joardar V.S."/>
            <person name="Kiel J.A.K.W."/>
            <person name="Kovalchuk A."/>
            <person name="Martin J.F."/>
            <person name="Nierman W.C."/>
            <person name="Nijland J.G."/>
            <person name="Pronk J.T."/>
            <person name="Roubos J.A."/>
            <person name="van der Klei I.J."/>
            <person name="van Peij N.N.M.E."/>
            <person name="Veenhuis M."/>
            <person name="von Doehren H."/>
            <person name="Wagner C."/>
            <person name="Wortman J.R."/>
            <person name="Bovenberg R.A.L."/>
        </authorList>
    </citation>
    <scope>NUCLEOTIDE SEQUENCE [LARGE SCALE GENOMIC DNA]</scope>
    <source>
        <strain evidence="2">ATCC 28089 / DSM 1075 / NRRL 1951 / Wisconsin 54-1255</strain>
    </source>
</reference>
<dbReference type="VEuPathDB" id="FungiDB:PCH_Pc16g13270"/>
<dbReference type="EMBL" id="AM920431">
    <property type="protein sequence ID" value="CAP93997.1"/>
    <property type="molecule type" value="Genomic_DNA"/>
</dbReference>
<proteinExistence type="predicted"/>
<sequence>MVARVRLVKRPGRICPTEDRDEVRGAGKDTTAVVTISGFVHALGSSVTDGDFSAEFTKERQGVTGTPESNFEGKGYQNAMNVKEEVIESRRISWLHITTCNWSEIAKRSRRYLAMACSLSIHTRSCYPARHILFATEGQSSVLKMTLCDESFGRRGTVDFRIHDHSRRSFHLRLGTVGAERYRGQITSGSEGEGVWEYERGRAVCLSIHGWILSA</sequence>
<evidence type="ECO:0000313" key="1">
    <source>
        <dbReference type="EMBL" id="CAP93997.1"/>
    </source>
</evidence>
<protein>
    <submittedName>
        <fullName evidence="1">Uncharacterized protein</fullName>
    </submittedName>
</protein>
<gene>
    <name evidence="1" type="ORF">Pc16g13270</name>
    <name evidence="1" type="ORF">PCH_Pc16g13270</name>
</gene>
<dbReference type="Proteomes" id="UP000000724">
    <property type="component" value="Contig Pc00c16"/>
</dbReference>
<organism evidence="1 2">
    <name type="scientific">Penicillium rubens (strain ATCC 28089 / DSM 1075 / NRRL 1951 / Wisconsin 54-1255)</name>
    <name type="common">Penicillium chrysogenum</name>
    <dbReference type="NCBI Taxonomy" id="500485"/>
    <lineage>
        <taxon>Eukaryota</taxon>
        <taxon>Fungi</taxon>
        <taxon>Dikarya</taxon>
        <taxon>Ascomycota</taxon>
        <taxon>Pezizomycotina</taxon>
        <taxon>Eurotiomycetes</taxon>
        <taxon>Eurotiomycetidae</taxon>
        <taxon>Eurotiales</taxon>
        <taxon>Aspergillaceae</taxon>
        <taxon>Penicillium</taxon>
        <taxon>Penicillium chrysogenum species complex</taxon>
    </lineage>
</organism>
<dbReference type="HOGENOM" id="CLU_1283635_0_0_1"/>
<accession>B6HAL8</accession>
<dbReference type="OMA" id="RISWLHI"/>